<reference evidence="5" key="1">
    <citation type="journal article" date="2019" name="Int. J. Syst. Evol. Microbiol.">
        <title>The Global Catalogue of Microorganisms (GCM) 10K type strain sequencing project: providing services to taxonomists for standard genome sequencing and annotation.</title>
        <authorList>
            <consortium name="The Broad Institute Genomics Platform"/>
            <consortium name="The Broad Institute Genome Sequencing Center for Infectious Disease"/>
            <person name="Wu L."/>
            <person name="Ma J."/>
        </authorList>
    </citation>
    <scope>NUCLEOTIDE SEQUENCE [LARGE SCALE GENOMIC DNA]</scope>
    <source>
        <strain evidence="5">CCUG 55585</strain>
    </source>
</reference>
<protein>
    <submittedName>
        <fullName evidence="4">SymE family type I addiction module toxin</fullName>
    </submittedName>
</protein>
<accession>A0ABW2YDK3</accession>
<evidence type="ECO:0000313" key="4">
    <source>
        <dbReference type="EMBL" id="MFD0726243.1"/>
    </source>
</evidence>
<feature type="chain" id="PRO_5046596963" evidence="2">
    <location>
        <begin position="24"/>
        <end position="95"/>
    </location>
</feature>
<dbReference type="InterPro" id="IPR014944">
    <property type="entry name" value="Toxin_SymE-like"/>
</dbReference>
<dbReference type="Proteomes" id="UP001597110">
    <property type="component" value="Unassembled WGS sequence"/>
</dbReference>
<feature type="compositionally biased region" description="Low complexity" evidence="1">
    <location>
        <begin position="10"/>
        <end position="29"/>
    </location>
</feature>
<feature type="region of interest" description="Disordered" evidence="1">
    <location>
        <begin position="1"/>
        <end position="43"/>
    </location>
</feature>
<name>A0ABW2YDK3_9GAMM</name>
<organism evidence="4 5">
    <name type="scientific">Lysobacter brunescens</name>
    <dbReference type="NCBI Taxonomy" id="262323"/>
    <lineage>
        <taxon>Bacteria</taxon>
        <taxon>Pseudomonadati</taxon>
        <taxon>Pseudomonadota</taxon>
        <taxon>Gammaproteobacteria</taxon>
        <taxon>Lysobacterales</taxon>
        <taxon>Lysobacteraceae</taxon>
        <taxon>Lysobacter</taxon>
    </lineage>
</organism>
<feature type="signal peptide" evidence="2">
    <location>
        <begin position="1"/>
        <end position="23"/>
    </location>
</feature>
<gene>
    <name evidence="4" type="ORF">ACFQ0E_11630</name>
</gene>
<dbReference type="RefSeq" id="WP_386823813.1">
    <property type="nucleotide sequence ID" value="NZ_JBHTIF010000001.1"/>
</dbReference>
<keyword evidence="5" id="KW-1185">Reference proteome</keyword>
<evidence type="ECO:0000256" key="1">
    <source>
        <dbReference type="SAM" id="MobiDB-lite"/>
    </source>
</evidence>
<proteinExistence type="predicted"/>
<keyword evidence="2" id="KW-0732">Signal</keyword>
<evidence type="ECO:0000256" key="2">
    <source>
        <dbReference type="SAM" id="SignalP"/>
    </source>
</evidence>
<evidence type="ECO:0000259" key="3">
    <source>
        <dbReference type="Pfam" id="PF08845"/>
    </source>
</evidence>
<dbReference type="EMBL" id="JBHTIF010000001">
    <property type="protein sequence ID" value="MFD0726243.1"/>
    <property type="molecule type" value="Genomic_DNA"/>
</dbReference>
<dbReference type="Pfam" id="PF08845">
    <property type="entry name" value="SymE_toxin"/>
    <property type="match status" value="1"/>
</dbReference>
<feature type="domain" description="Toxin SymE-like" evidence="3">
    <location>
        <begin position="37"/>
        <end position="93"/>
    </location>
</feature>
<sequence>MPRTTRRRAAPLPAVAAAPVASPAPVASTDEAHPDRQTTLYGTARDLRRDGFRTGTRWSPVLRLSGRWLARAGFDIGQRVRVRVDAGRLVIEPAG</sequence>
<comment type="caution">
    <text evidence="4">The sequence shown here is derived from an EMBL/GenBank/DDBJ whole genome shotgun (WGS) entry which is preliminary data.</text>
</comment>
<evidence type="ECO:0000313" key="5">
    <source>
        <dbReference type="Proteomes" id="UP001597110"/>
    </source>
</evidence>